<feature type="non-terminal residue" evidence="2">
    <location>
        <position position="86"/>
    </location>
</feature>
<sequence length="86" mass="9174">MDKTIQSEDSLELSSKKGQSVSRRNLLKTGSAVVAGTAIGSNAITGFPTIWAQNIKNVTLRQFGTGVSNINEIAKRAKQDLGITLQ</sequence>
<name>A0A381X6I2_9ZZZZ</name>
<dbReference type="InterPro" id="IPR019546">
    <property type="entry name" value="TAT_signal_bac_arc"/>
</dbReference>
<dbReference type="InterPro" id="IPR006311">
    <property type="entry name" value="TAT_signal"/>
</dbReference>
<reference evidence="2" key="1">
    <citation type="submission" date="2018-05" db="EMBL/GenBank/DDBJ databases">
        <authorList>
            <person name="Lanie J.A."/>
            <person name="Ng W.-L."/>
            <person name="Kazmierczak K.M."/>
            <person name="Andrzejewski T.M."/>
            <person name="Davidsen T.M."/>
            <person name="Wayne K.J."/>
            <person name="Tettelin H."/>
            <person name="Glass J.I."/>
            <person name="Rusch D."/>
            <person name="Podicherti R."/>
            <person name="Tsui H.-C.T."/>
            <person name="Winkler M.E."/>
        </authorList>
    </citation>
    <scope>NUCLEOTIDE SEQUENCE</scope>
</reference>
<protein>
    <submittedName>
        <fullName evidence="2">Uncharacterized protein</fullName>
    </submittedName>
</protein>
<organism evidence="2">
    <name type="scientific">marine metagenome</name>
    <dbReference type="NCBI Taxonomy" id="408172"/>
    <lineage>
        <taxon>unclassified sequences</taxon>
        <taxon>metagenomes</taxon>
        <taxon>ecological metagenomes</taxon>
    </lineage>
</organism>
<accession>A0A381X6I2</accession>
<evidence type="ECO:0000256" key="1">
    <source>
        <dbReference type="SAM" id="MobiDB-lite"/>
    </source>
</evidence>
<gene>
    <name evidence="2" type="ORF">METZ01_LOCUS113094</name>
</gene>
<feature type="region of interest" description="Disordered" evidence="1">
    <location>
        <begin position="1"/>
        <end position="22"/>
    </location>
</feature>
<dbReference type="PROSITE" id="PS51318">
    <property type="entry name" value="TAT"/>
    <property type="match status" value="1"/>
</dbReference>
<evidence type="ECO:0000313" key="2">
    <source>
        <dbReference type="EMBL" id="SVA60240.1"/>
    </source>
</evidence>
<feature type="compositionally biased region" description="Polar residues" evidence="1">
    <location>
        <begin position="12"/>
        <end position="22"/>
    </location>
</feature>
<dbReference type="AlphaFoldDB" id="A0A381X6I2"/>
<proteinExistence type="predicted"/>
<dbReference type="NCBIfam" id="TIGR01409">
    <property type="entry name" value="TAT_signal_seq"/>
    <property type="match status" value="1"/>
</dbReference>
<dbReference type="EMBL" id="UINC01014061">
    <property type="protein sequence ID" value="SVA60240.1"/>
    <property type="molecule type" value="Genomic_DNA"/>
</dbReference>